<evidence type="ECO:0000313" key="8">
    <source>
        <dbReference type="Proteomes" id="UP000694866"/>
    </source>
</evidence>
<dbReference type="GO" id="GO:0005886">
    <property type="term" value="C:plasma membrane"/>
    <property type="evidence" value="ECO:0007669"/>
    <property type="project" value="TreeGrafter"/>
</dbReference>
<evidence type="ECO:0000256" key="3">
    <source>
        <dbReference type="ARBA" id="ARBA00022692"/>
    </source>
</evidence>
<dbReference type="Gene3D" id="3.40.50.450">
    <property type="match status" value="1"/>
</dbReference>
<proteinExistence type="inferred from homology"/>
<gene>
    <name evidence="9" type="primary">LOC105268558</name>
</gene>
<dbReference type="RefSeq" id="XP_011306524.1">
    <property type="nucleotide sequence ID" value="XM_011308222.1"/>
</dbReference>
<dbReference type="OrthoDB" id="6493944at2759"/>
<feature type="domain" description="EF-hand" evidence="7">
    <location>
        <begin position="261"/>
        <end position="296"/>
    </location>
</feature>
<feature type="transmembrane region" description="Helical" evidence="6">
    <location>
        <begin position="587"/>
        <end position="615"/>
    </location>
</feature>
<feature type="transmembrane region" description="Helical" evidence="6">
    <location>
        <begin position="780"/>
        <end position="799"/>
    </location>
</feature>
<dbReference type="Pfam" id="PF00939">
    <property type="entry name" value="Na_sulph_symp"/>
    <property type="match status" value="1"/>
</dbReference>
<evidence type="ECO:0000256" key="4">
    <source>
        <dbReference type="ARBA" id="ARBA00022989"/>
    </source>
</evidence>
<comment type="similarity">
    <text evidence="2">Belongs to the SLC13A/DASS transporter (TC 2.A.47) family. NADC subfamily.</text>
</comment>
<dbReference type="GO" id="GO:0005509">
    <property type="term" value="F:calcium ion binding"/>
    <property type="evidence" value="ECO:0007669"/>
    <property type="project" value="InterPro"/>
</dbReference>
<feature type="transmembrane region" description="Helical" evidence="6">
    <location>
        <begin position="970"/>
        <end position="1000"/>
    </location>
</feature>
<evidence type="ECO:0000256" key="1">
    <source>
        <dbReference type="ARBA" id="ARBA00004141"/>
    </source>
</evidence>
<feature type="transmembrane region" description="Helical" evidence="6">
    <location>
        <begin position="671"/>
        <end position="694"/>
    </location>
</feature>
<dbReference type="SUPFAM" id="SSF47473">
    <property type="entry name" value="EF-hand"/>
    <property type="match status" value="1"/>
</dbReference>
<dbReference type="Gene3D" id="1.10.238.10">
    <property type="entry name" value="EF-hand"/>
    <property type="match status" value="1"/>
</dbReference>
<name>A0A9R1U319_9HYME</name>
<dbReference type="PANTHER" id="PTHR10283:SF82">
    <property type="entry name" value="SOLUTE CARRIER FAMILY 13 MEMBER 2"/>
    <property type="match status" value="1"/>
</dbReference>
<feature type="transmembrane region" description="Helical" evidence="6">
    <location>
        <begin position="841"/>
        <end position="862"/>
    </location>
</feature>
<feature type="transmembrane region" description="Helical" evidence="6">
    <location>
        <begin position="635"/>
        <end position="659"/>
    </location>
</feature>
<dbReference type="CDD" id="cd01115">
    <property type="entry name" value="SLC13_permease"/>
    <property type="match status" value="1"/>
</dbReference>
<keyword evidence="8" id="KW-1185">Reference proteome</keyword>
<keyword evidence="5 6" id="KW-0472">Membrane</keyword>
<dbReference type="InterPro" id="IPR039470">
    <property type="entry name" value="Nuc_deoxyri_tr2"/>
</dbReference>
<dbReference type="PANTHER" id="PTHR10283">
    <property type="entry name" value="SOLUTE CARRIER FAMILY 13 MEMBER"/>
    <property type="match status" value="1"/>
</dbReference>
<evidence type="ECO:0000313" key="9">
    <source>
        <dbReference type="RefSeq" id="XP_011306524.1"/>
    </source>
</evidence>
<dbReference type="InterPro" id="IPR002048">
    <property type="entry name" value="EF_hand_dom"/>
</dbReference>
<dbReference type="FunFam" id="3.40.50.450:FF:000017">
    <property type="entry name" value="Raw, isoform D"/>
    <property type="match status" value="1"/>
</dbReference>
<dbReference type="GeneID" id="105268558"/>
<feature type="transmembrane region" description="Helical" evidence="6">
    <location>
        <begin position="555"/>
        <end position="575"/>
    </location>
</feature>
<dbReference type="Proteomes" id="UP000694866">
    <property type="component" value="Unplaced"/>
</dbReference>
<feature type="transmembrane region" description="Helical" evidence="6">
    <location>
        <begin position="932"/>
        <end position="950"/>
    </location>
</feature>
<protein>
    <recommendedName>
        <fullName evidence="7">EF-hand domain-containing protein</fullName>
    </recommendedName>
</protein>
<dbReference type="GO" id="GO:0015141">
    <property type="term" value="F:succinate transmembrane transporter activity"/>
    <property type="evidence" value="ECO:0007669"/>
    <property type="project" value="TreeGrafter"/>
</dbReference>
<sequence length="1090" mass="121865">MQHRGPAKANRIYVMQLDLSWDWRREMLTRVEDCSANSPHRSIMIGDLGEFTKKLAQLCGRGRAAVPMSTSHSLHCDGKDNNHKIIPKRMAYEVFLGGSCNPTTWRSEIAIPTLQRLGITYYNPQVSQWGPELIAQEYEAKQNARVLLFVIDNQTRNTASIIEAAQLAATRTDSLVLVVYPYRQGQTILGETISAQEYYDLMNGLSVLEYFMERQRIPIFENVSGALNGTSKILREAINVQDLNQEDGMKSTRISPTQNGIDIITLREIFRSIDTNDTGCIRLRDVRIAMQSYANCNISVSEFLSIVNKSETHENLVRHLASKEDPSEQCINFEQFCLLAGEWRRPKANGTHCENWTHSLVLESDKRDLYIGLVGKDLLWLESSAVPLIKSKGLTLHRPHMNEYTVRQLPQELQHMKRSRVILLIMPQHSRGIAIAALAAYSIGLHAKLVLCIQLMPESCVVSGEQLTEQAVKDYNRGRMYLSDYATREGVPVFQNIADALQHAIQLVQSSCFVSMLRSEMDTKINMDTGRDENTRVPFVKDISFIGLLGRFIFIYWRTLVLIIWPIALLPLVIFNDGEMYRCLYVVSLMAMFWVTEVLPLPITGMIPVVLYPLMCILSTSRTADCYMNDTTMMFFGSLIIAVVIENSGLHMRVALLIIKTIGCSHRKLSLGLFCVTMFISMWISNTAATAMMIPIMETVLVELETQGLGRMFEADNSTEEGPDRPKQPTHTTMVYYLSAAYASSIGGIGTLVGSGTNLTLKGIYEERFKESPGINFASWMLYAVPAMLLMGLLTWLWLQIMYMGLFRPTSEDAKAINIGAQGEKVAASVIEQKYKELGPITWYETIVGFLFIGVVLLWFFREPGFVRGWPSYITDLPVKDSTAAIGLTILLFIIPSKLDFLKAFDKDPTKRPTKPAPALITWKIINERMHWSLLFVLGGGFAIATGSTDSGLSTMLGESLSGLKGLNEIMILLIVCIFAETVTELTANVAVANIILPVLAEMCVAIQIHPLKLMLPAALCCSFSFHLPVGTPPNAIASAAGRIKTKDFIIAGIGPSVITLLIAVSTFSTWGTYVFNLHQFPEWAHPKSE</sequence>
<organism evidence="8 9">
    <name type="scientific">Fopius arisanus</name>
    <dbReference type="NCBI Taxonomy" id="64838"/>
    <lineage>
        <taxon>Eukaryota</taxon>
        <taxon>Metazoa</taxon>
        <taxon>Ecdysozoa</taxon>
        <taxon>Arthropoda</taxon>
        <taxon>Hexapoda</taxon>
        <taxon>Insecta</taxon>
        <taxon>Pterygota</taxon>
        <taxon>Neoptera</taxon>
        <taxon>Endopterygota</taxon>
        <taxon>Hymenoptera</taxon>
        <taxon>Apocrita</taxon>
        <taxon>Ichneumonoidea</taxon>
        <taxon>Braconidae</taxon>
        <taxon>Opiinae</taxon>
        <taxon>Fopius</taxon>
    </lineage>
</organism>
<comment type="subcellular location">
    <subcellularLocation>
        <location evidence="1">Membrane</location>
        <topology evidence="1">Multi-pass membrane protein</topology>
    </subcellularLocation>
</comment>
<dbReference type="KEGG" id="fas:105268558"/>
<accession>A0A9R1U319</accession>
<evidence type="ECO:0000256" key="5">
    <source>
        <dbReference type="ARBA" id="ARBA00023136"/>
    </source>
</evidence>
<dbReference type="Pfam" id="PF15891">
    <property type="entry name" value="Nuc_deoxyri_tr2"/>
    <property type="match status" value="1"/>
</dbReference>
<dbReference type="AlphaFoldDB" id="A0A9R1U319"/>
<reference evidence="9" key="1">
    <citation type="submission" date="2025-08" db="UniProtKB">
        <authorList>
            <consortium name="RefSeq"/>
        </authorList>
    </citation>
    <scope>IDENTIFICATION</scope>
    <source>
        <strain evidence="9">USDA-PBARC FA_bdor</strain>
        <tissue evidence="9">Whole organism</tissue>
    </source>
</reference>
<keyword evidence="4 6" id="KW-1133">Transmembrane helix</keyword>
<dbReference type="InterPro" id="IPR001898">
    <property type="entry name" value="SLC13A/DASS"/>
</dbReference>
<evidence type="ECO:0000256" key="2">
    <source>
        <dbReference type="ARBA" id="ARBA00006772"/>
    </source>
</evidence>
<keyword evidence="3 6" id="KW-0812">Transmembrane</keyword>
<evidence type="ECO:0000256" key="6">
    <source>
        <dbReference type="SAM" id="Phobius"/>
    </source>
</evidence>
<evidence type="ECO:0000259" key="7">
    <source>
        <dbReference type="PROSITE" id="PS50222"/>
    </source>
</evidence>
<dbReference type="PROSITE" id="PS50222">
    <property type="entry name" value="EF_HAND_2"/>
    <property type="match status" value="1"/>
</dbReference>
<feature type="transmembrane region" description="Helical" evidence="6">
    <location>
        <begin position="1050"/>
        <end position="1076"/>
    </location>
</feature>
<dbReference type="GO" id="GO:0015137">
    <property type="term" value="F:citrate transmembrane transporter activity"/>
    <property type="evidence" value="ECO:0007669"/>
    <property type="project" value="TreeGrafter"/>
</dbReference>
<dbReference type="InterPro" id="IPR011992">
    <property type="entry name" value="EF-hand-dom_pair"/>
</dbReference>